<reference evidence="2" key="1">
    <citation type="submission" date="2014-09" db="EMBL/GenBank/DDBJ databases">
        <authorList>
            <person name="Sharma Rahul"/>
            <person name="Thines Marco"/>
        </authorList>
    </citation>
    <scope>NUCLEOTIDE SEQUENCE [LARGE SCALE GENOMIC DNA]</scope>
</reference>
<keyword evidence="2" id="KW-1185">Reference proteome</keyword>
<accession>A0A0P1AF01</accession>
<dbReference type="AlphaFoldDB" id="A0A0P1AF01"/>
<proteinExistence type="predicted"/>
<name>A0A0P1AF01_PLAHL</name>
<sequence length="53" mass="6027">MDNNMKELCGRGIYIMTKIETTEEKLTDYTRIAVSASDHHSHAVTNNNSKEDI</sequence>
<dbReference type="Proteomes" id="UP000054928">
    <property type="component" value="Unassembled WGS sequence"/>
</dbReference>
<protein>
    <submittedName>
        <fullName evidence="1">Uncharacterized protein</fullName>
    </submittedName>
</protein>
<dbReference type="EMBL" id="CCYD01000428">
    <property type="protein sequence ID" value="CEG39633.1"/>
    <property type="molecule type" value="Genomic_DNA"/>
</dbReference>
<dbReference type="GeneID" id="36404926"/>
<evidence type="ECO:0000313" key="2">
    <source>
        <dbReference type="Proteomes" id="UP000054928"/>
    </source>
</evidence>
<dbReference type="RefSeq" id="XP_024576002.1">
    <property type="nucleotide sequence ID" value="XM_024725201.1"/>
</dbReference>
<evidence type="ECO:0000313" key="1">
    <source>
        <dbReference type="EMBL" id="CEG39633.1"/>
    </source>
</evidence>
<organism evidence="1 2">
    <name type="scientific">Plasmopara halstedii</name>
    <name type="common">Downy mildew of sunflower</name>
    <dbReference type="NCBI Taxonomy" id="4781"/>
    <lineage>
        <taxon>Eukaryota</taxon>
        <taxon>Sar</taxon>
        <taxon>Stramenopiles</taxon>
        <taxon>Oomycota</taxon>
        <taxon>Peronosporomycetes</taxon>
        <taxon>Peronosporales</taxon>
        <taxon>Peronosporaceae</taxon>
        <taxon>Plasmopara</taxon>
    </lineage>
</organism>